<feature type="compositionally biased region" description="Basic and acidic residues" evidence="11">
    <location>
        <begin position="210"/>
        <end position="221"/>
    </location>
</feature>
<dbReference type="PROSITE" id="PS50157">
    <property type="entry name" value="ZINC_FINGER_C2H2_2"/>
    <property type="match status" value="2"/>
</dbReference>
<dbReference type="PROSITE" id="PS00028">
    <property type="entry name" value="ZINC_FINGER_C2H2_1"/>
    <property type="match status" value="2"/>
</dbReference>
<feature type="compositionally biased region" description="Basic and acidic residues" evidence="11">
    <location>
        <begin position="392"/>
        <end position="407"/>
    </location>
</feature>
<dbReference type="GO" id="GO:0005634">
    <property type="term" value="C:nucleus"/>
    <property type="evidence" value="ECO:0007669"/>
    <property type="project" value="UniProtKB-SubCell"/>
</dbReference>
<evidence type="ECO:0000256" key="1">
    <source>
        <dbReference type="ARBA" id="ARBA00004123"/>
    </source>
</evidence>
<comment type="caution">
    <text evidence="13">The sequence shown here is derived from an EMBL/GenBank/DDBJ whole genome shotgun (WGS) entry which is preliminary data.</text>
</comment>
<evidence type="ECO:0000256" key="3">
    <source>
        <dbReference type="ARBA" id="ARBA00022737"/>
    </source>
</evidence>
<feature type="compositionally biased region" description="Low complexity" evidence="11">
    <location>
        <begin position="260"/>
        <end position="277"/>
    </location>
</feature>
<comment type="subcellular location">
    <subcellularLocation>
        <location evidence="1">Nucleus</location>
    </subcellularLocation>
</comment>
<evidence type="ECO:0000256" key="11">
    <source>
        <dbReference type="SAM" id="MobiDB-lite"/>
    </source>
</evidence>
<evidence type="ECO:0000256" key="10">
    <source>
        <dbReference type="PROSITE-ProRule" id="PRU00042"/>
    </source>
</evidence>
<dbReference type="InterPro" id="IPR051565">
    <property type="entry name" value="Sal_C2H2-zinc-finger"/>
</dbReference>
<proteinExistence type="inferred from homology"/>
<evidence type="ECO:0000313" key="14">
    <source>
        <dbReference type="Proteomes" id="UP000050424"/>
    </source>
</evidence>
<dbReference type="GO" id="GO:0000978">
    <property type="term" value="F:RNA polymerase II cis-regulatory region sequence-specific DNA binding"/>
    <property type="evidence" value="ECO:0007669"/>
    <property type="project" value="TreeGrafter"/>
</dbReference>
<dbReference type="EMBL" id="LKCW01000059">
    <property type="protein sequence ID" value="KPM41790.1"/>
    <property type="molecule type" value="Genomic_DNA"/>
</dbReference>
<evidence type="ECO:0000256" key="7">
    <source>
        <dbReference type="ARBA" id="ARBA00023163"/>
    </source>
</evidence>
<feature type="region of interest" description="Disordered" evidence="11">
    <location>
        <begin position="1"/>
        <end position="47"/>
    </location>
</feature>
<protein>
    <recommendedName>
        <fullName evidence="12">C2H2-type domain-containing protein</fullName>
    </recommendedName>
</protein>
<dbReference type="Pfam" id="PF00096">
    <property type="entry name" value="zf-C2H2"/>
    <property type="match status" value="2"/>
</dbReference>
<dbReference type="GO" id="GO:0000981">
    <property type="term" value="F:DNA-binding transcription factor activity, RNA polymerase II-specific"/>
    <property type="evidence" value="ECO:0007669"/>
    <property type="project" value="TreeGrafter"/>
</dbReference>
<dbReference type="SMART" id="SM00355">
    <property type="entry name" value="ZnF_C2H2"/>
    <property type="match status" value="2"/>
</dbReference>
<evidence type="ECO:0000256" key="5">
    <source>
        <dbReference type="ARBA" id="ARBA00022833"/>
    </source>
</evidence>
<feature type="domain" description="C2H2-type" evidence="12">
    <location>
        <begin position="339"/>
        <end position="366"/>
    </location>
</feature>
<feature type="region of interest" description="Disordered" evidence="11">
    <location>
        <begin position="386"/>
        <end position="407"/>
    </location>
</feature>
<evidence type="ECO:0000256" key="2">
    <source>
        <dbReference type="ARBA" id="ARBA00022723"/>
    </source>
</evidence>
<dbReference type="GO" id="GO:0008270">
    <property type="term" value="F:zinc ion binding"/>
    <property type="evidence" value="ECO:0007669"/>
    <property type="project" value="UniProtKB-KW"/>
</dbReference>
<keyword evidence="7" id="KW-0804">Transcription</keyword>
<keyword evidence="8" id="KW-0539">Nucleus</keyword>
<dbReference type="FunFam" id="3.30.160.60:FF:000793">
    <property type="entry name" value="C2H2 finger domain protein FlbC"/>
    <property type="match status" value="1"/>
</dbReference>
<feature type="region of interest" description="Disordered" evidence="11">
    <location>
        <begin position="244"/>
        <end position="277"/>
    </location>
</feature>
<accession>A0A0P7BMQ0</accession>
<dbReference type="SUPFAM" id="SSF57667">
    <property type="entry name" value="beta-beta-alpha zinc fingers"/>
    <property type="match status" value="1"/>
</dbReference>
<name>A0A0P7BMQ0_9HYPO</name>
<keyword evidence="4 10" id="KW-0863">Zinc-finger</keyword>
<dbReference type="Proteomes" id="UP000050424">
    <property type="component" value="Unassembled WGS sequence"/>
</dbReference>
<feature type="compositionally biased region" description="Low complexity" evidence="11">
    <location>
        <begin position="30"/>
        <end position="44"/>
    </location>
</feature>
<feature type="compositionally biased region" description="Polar residues" evidence="11">
    <location>
        <begin position="1"/>
        <end position="12"/>
    </location>
</feature>
<evidence type="ECO:0000256" key="4">
    <source>
        <dbReference type="ARBA" id="ARBA00022771"/>
    </source>
</evidence>
<dbReference type="Gene3D" id="3.30.160.60">
    <property type="entry name" value="Classic Zinc Finger"/>
    <property type="match status" value="2"/>
</dbReference>
<feature type="domain" description="C2H2-type" evidence="12">
    <location>
        <begin position="367"/>
        <end position="396"/>
    </location>
</feature>
<dbReference type="InterPro" id="IPR013087">
    <property type="entry name" value="Znf_C2H2_type"/>
</dbReference>
<dbReference type="InterPro" id="IPR036236">
    <property type="entry name" value="Znf_C2H2_sf"/>
</dbReference>
<keyword evidence="5" id="KW-0862">Zinc</keyword>
<keyword evidence="3" id="KW-0677">Repeat</keyword>
<evidence type="ECO:0000259" key="12">
    <source>
        <dbReference type="PROSITE" id="PS50157"/>
    </source>
</evidence>
<gene>
    <name evidence="13" type="ORF">AK830_g4761</name>
</gene>
<dbReference type="AlphaFoldDB" id="A0A0P7BMQ0"/>
<organism evidence="13 14">
    <name type="scientific">Neonectria ditissima</name>
    <dbReference type="NCBI Taxonomy" id="78410"/>
    <lineage>
        <taxon>Eukaryota</taxon>
        <taxon>Fungi</taxon>
        <taxon>Dikarya</taxon>
        <taxon>Ascomycota</taxon>
        <taxon>Pezizomycotina</taxon>
        <taxon>Sordariomycetes</taxon>
        <taxon>Hypocreomycetidae</taxon>
        <taxon>Hypocreales</taxon>
        <taxon>Nectriaceae</taxon>
        <taxon>Neonectria</taxon>
    </lineage>
</organism>
<keyword evidence="2" id="KW-0479">Metal-binding</keyword>
<dbReference type="STRING" id="78410.A0A0P7BMQ0"/>
<evidence type="ECO:0000256" key="6">
    <source>
        <dbReference type="ARBA" id="ARBA00023015"/>
    </source>
</evidence>
<evidence type="ECO:0000313" key="13">
    <source>
        <dbReference type="EMBL" id="KPM41790.1"/>
    </source>
</evidence>
<dbReference type="PANTHER" id="PTHR23233">
    <property type="entry name" value="SAL-LIKE PROTEIN"/>
    <property type="match status" value="1"/>
</dbReference>
<evidence type="ECO:0000256" key="8">
    <source>
        <dbReference type="ARBA" id="ARBA00023242"/>
    </source>
</evidence>
<dbReference type="OrthoDB" id="6077919at2759"/>
<dbReference type="PANTHER" id="PTHR23233:SF84">
    <property type="entry name" value="FI23031P1"/>
    <property type="match status" value="1"/>
</dbReference>
<dbReference type="FunFam" id="3.30.160.60:FF:001102">
    <property type="entry name" value="Transcription factor IIIA"/>
    <property type="match status" value="1"/>
</dbReference>
<comment type="similarity">
    <text evidence="9">Belongs to the sal C2H2-type zinc-finger protein family.</text>
</comment>
<feature type="region of interest" description="Disordered" evidence="11">
    <location>
        <begin position="195"/>
        <end position="221"/>
    </location>
</feature>
<sequence length="407" mass="43755">MTMTLDTTQQRFGPSLNFDYSAPTQQPAFSNPWTSTSSPSQPAPSGGGLFVGNHHHALNPNMMAGKPPHSRASTSSASSIASYGSMPVANTSAGSLSPSPSMAGVYEQQDLLSVPQDLLSINRMQTTSAAYGDPTYSTSASPVNAHFAPTSVAPYEAMGYAPAPIRPPHFALAPDADHTRRFSPQQLVPPSVYPRVSQECHGHGVPPQRKIADDENRGLQHDDRRSFADALDASHGMLAMSQETPRNIYGARSDRSSVDSYGFPSTHSTSSSISSSGNFSSYYGDSVSDYSTAGSDIESVNSRVLPRPQGLMGSQIPPAPQSMMGQFSSKVSSSTQKKHKCKVCDKRFTRPSSLQTHMYSHTGEKPFACEVEGCGRHFSVVSNLRRHRKVHRGDARSEAGSEDHQSD</sequence>
<keyword evidence="6" id="KW-0805">Transcription regulation</keyword>
<keyword evidence="14" id="KW-1185">Reference proteome</keyword>
<evidence type="ECO:0000256" key="9">
    <source>
        <dbReference type="ARBA" id="ARBA00038474"/>
    </source>
</evidence>
<reference evidence="13 14" key="1">
    <citation type="submission" date="2015-09" db="EMBL/GenBank/DDBJ databases">
        <title>Draft genome of a European isolate of the apple canker pathogen Neonectria ditissima.</title>
        <authorList>
            <person name="Gomez-Cortecero A."/>
            <person name="Harrison R.J."/>
            <person name="Armitage A.D."/>
        </authorList>
    </citation>
    <scope>NUCLEOTIDE SEQUENCE [LARGE SCALE GENOMIC DNA]</scope>
    <source>
        <strain evidence="13 14">R09/05</strain>
    </source>
</reference>